<dbReference type="GO" id="GO:0046373">
    <property type="term" value="P:L-arabinose metabolic process"/>
    <property type="evidence" value="ECO:0007669"/>
    <property type="project" value="InterPro"/>
</dbReference>
<dbReference type="AlphaFoldDB" id="A0A2Z5G204"/>
<dbReference type="Gene3D" id="2.60.120.260">
    <property type="entry name" value="Galactose-binding domain-like"/>
    <property type="match status" value="1"/>
</dbReference>
<evidence type="ECO:0000256" key="5">
    <source>
        <dbReference type="ARBA" id="ARBA00022801"/>
    </source>
</evidence>
<feature type="region of interest" description="Disordered" evidence="7">
    <location>
        <begin position="104"/>
        <end position="123"/>
    </location>
</feature>
<feature type="compositionally biased region" description="Low complexity" evidence="7">
    <location>
        <begin position="111"/>
        <end position="123"/>
    </location>
</feature>
<reference evidence="9 10" key="1">
    <citation type="journal article" date="2018" name="Front. Microbiol.">
        <title>Hydrolytic Capabilities as a Key to Environmental Success: Chitinolytic and Cellulolytic Acidobacteria From Acidic Sub-arctic Soils and Boreal Peatlands.</title>
        <authorList>
            <person name="Belova S.E."/>
            <person name="Ravin N.V."/>
            <person name="Pankratov T.A."/>
            <person name="Rakitin A.L."/>
            <person name="Ivanova A.A."/>
            <person name="Beletsky A.V."/>
            <person name="Mardanov A.V."/>
            <person name="Sinninghe Damste J.S."/>
            <person name="Dedysh S.N."/>
        </authorList>
    </citation>
    <scope>NUCLEOTIDE SEQUENCE [LARGE SCALE GENOMIC DNA]</scope>
    <source>
        <strain evidence="9 10">SBC82</strain>
    </source>
</reference>
<keyword evidence="10" id="KW-1185">Reference proteome</keyword>
<organism evidence="9 10">
    <name type="scientific">Acidisarcina polymorpha</name>
    <dbReference type="NCBI Taxonomy" id="2211140"/>
    <lineage>
        <taxon>Bacteria</taxon>
        <taxon>Pseudomonadati</taxon>
        <taxon>Acidobacteriota</taxon>
        <taxon>Terriglobia</taxon>
        <taxon>Terriglobales</taxon>
        <taxon>Acidobacteriaceae</taxon>
        <taxon>Acidisarcina</taxon>
    </lineage>
</organism>
<dbReference type="InterPro" id="IPR051563">
    <property type="entry name" value="Glycosyl_Hydrolase_51"/>
</dbReference>
<comment type="similarity">
    <text evidence="2">Belongs to the glycosyl hydrolase 51 family.</text>
</comment>
<gene>
    <name evidence="9" type="ORF">ACPOL_3315</name>
</gene>
<dbReference type="SUPFAM" id="SSF49785">
    <property type="entry name" value="Galactose-binding domain-like"/>
    <property type="match status" value="1"/>
</dbReference>
<evidence type="ECO:0000256" key="4">
    <source>
        <dbReference type="ARBA" id="ARBA00022729"/>
    </source>
</evidence>
<dbReference type="Gene3D" id="2.60.40.1180">
    <property type="entry name" value="Golgi alpha-mannosidase II"/>
    <property type="match status" value="1"/>
</dbReference>
<keyword evidence="6" id="KW-0325">Glycoprotein</keyword>
<feature type="domain" description="Alpha-L-arabinofuranosidase C-terminal" evidence="8">
    <location>
        <begin position="463"/>
        <end position="641"/>
    </location>
</feature>
<name>A0A2Z5G204_9BACT</name>
<evidence type="ECO:0000256" key="3">
    <source>
        <dbReference type="ARBA" id="ARBA00012670"/>
    </source>
</evidence>
<sequence length="650" mass="70667">MVLPTQMYLRLESVLLDRGFPKICPLAIMLLGSSLSAQQLRLTLDVGKAGTPVSPTLYGLMIEEINHSIDGGLYAEMVQNRAFHNDWSGTTPWDLVRRGSSQGTSELDFTSGPSQSLSSSMKLSITSASPENEVGLTNPGYWGFGLKAETTYIGSFYAHVASDSPGPITIRLINNRTGAVQASSTVTPQPGGWAQYQYTLKTAKIAPSTDNHLELSVAHPGTVWLQLVSLFQPTYHDRANGLRPDLMGMMADMHPAFLRMPGGNFLEGNTLADAYDWKKTIGPIVDRAGHNGSWFYWSSDGVGLLDYLTWCEDLHIEPVLAVNAGYALDHTHVTPGPNLAPLVQSALDEIEYVTGDTSTHWGAVRAKDGHPTPFVLHYIEIGNEDYLDKSGSYPARYAQFAQALHQRYPQYKLIATDGNAEYSTRVVSPEVSDEHYYKSPSDMMDLVHHYDNAPRDGPKVFVGEWATRSGSPTPNFGDALGDAAWMTSLERNSDLIVMAAYAPLFTNVNPGAMLWPTDLIGYDAGTAYGSPSYYAQALFAGHLGDTTIAAKLSREDDRIFVSATKESSTGTVHLKLVNAHSTPETLAIAGLPGGHTAEISSLHASTWNDTNSITDPAHIRPVVSTVPVKVGEWSHTIPANTIEVLDIPSR</sequence>
<proteinExistence type="inferred from homology"/>
<evidence type="ECO:0000256" key="6">
    <source>
        <dbReference type="ARBA" id="ARBA00023180"/>
    </source>
</evidence>
<keyword evidence="4" id="KW-0732">Signal</keyword>
<evidence type="ECO:0000256" key="1">
    <source>
        <dbReference type="ARBA" id="ARBA00001462"/>
    </source>
</evidence>
<dbReference type="PANTHER" id="PTHR31776">
    <property type="entry name" value="ALPHA-L-ARABINOFURANOSIDASE 1"/>
    <property type="match status" value="1"/>
</dbReference>
<dbReference type="Pfam" id="PF06964">
    <property type="entry name" value="Alpha-L-AF_C"/>
    <property type="match status" value="1"/>
</dbReference>
<protein>
    <recommendedName>
        <fullName evidence="3">non-reducing end alpha-L-arabinofuranosidase</fullName>
        <ecNumber evidence="3">3.2.1.55</ecNumber>
    </recommendedName>
</protein>
<comment type="catalytic activity">
    <reaction evidence="1">
        <text>Hydrolysis of terminal non-reducing alpha-L-arabinofuranoside residues in alpha-L-arabinosides.</text>
        <dbReference type="EC" id="3.2.1.55"/>
    </reaction>
</comment>
<dbReference type="EC" id="3.2.1.55" evidence="3"/>
<dbReference type="Pfam" id="PF22848">
    <property type="entry name" value="ASD1_dom"/>
    <property type="match status" value="1"/>
</dbReference>
<evidence type="ECO:0000313" key="9">
    <source>
        <dbReference type="EMBL" id="AXC12606.1"/>
    </source>
</evidence>
<dbReference type="Proteomes" id="UP000253606">
    <property type="component" value="Chromosome"/>
</dbReference>
<dbReference type="Gene3D" id="3.20.20.80">
    <property type="entry name" value="Glycosidases"/>
    <property type="match status" value="1"/>
</dbReference>
<dbReference type="InterPro" id="IPR008979">
    <property type="entry name" value="Galactose-bd-like_sf"/>
</dbReference>
<dbReference type="KEGG" id="abas:ACPOL_3315"/>
<dbReference type="GO" id="GO:0046556">
    <property type="term" value="F:alpha-L-arabinofuranosidase activity"/>
    <property type="evidence" value="ECO:0007669"/>
    <property type="project" value="UniProtKB-EC"/>
</dbReference>
<dbReference type="PANTHER" id="PTHR31776:SF0">
    <property type="entry name" value="ALPHA-L-ARABINOFURANOSIDASE 1"/>
    <property type="match status" value="1"/>
</dbReference>
<keyword evidence="5" id="KW-0378">Hydrolase</keyword>
<dbReference type="RefSeq" id="WP_236657490.1">
    <property type="nucleotide sequence ID" value="NZ_CP030840.1"/>
</dbReference>
<evidence type="ECO:0000313" key="10">
    <source>
        <dbReference type="Proteomes" id="UP000253606"/>
    </source>
</evidence>
<dbReference type="InterPro" id="IPR010720">
    <property type="entry name" value="Alpha-L-AF_C"/>
</dbReference>
<evidence type="ECO:0000256" key="7">
    <source>
        <dbReference type="SAM" id="MobiDB-lite"/>
    </source>
</evidence>
<accession>A0A2Z5G204</accession>
<dbReference type="InterPro" id="IPR055235">
    <property type="entry name" value="ASD1_cat"/>
</dbReference>
<dbReference type="InterPro" id="IPR013780">
    <property type="entry name" value="Glyco_hydro_b"/>
</dbReference>
<dbReference type="SMART" id="SM00813">
    <property type="entry name" value="Alpha-L-AF_C"/>
    <property type="match status" value="1"/>
</dbReference>
<dbReference type="EMBL" id="CP030840">
    <property type="protein sequence ID" value="AXC12606.1"/>
    <property type="molecule type" value="Genomic_DNA"/>
</dbReference>
<dbReference type="InterPro" id="IPR017853">
    <property type="entry name" value="GH"/>
</dbReference>
<evidence type="ECO:0000259" key="8">
    <source>
        <dbReference type="SMART" id="SM00813"/>
    </source>
</evidence>
<dbReference type="SUPFAM" id="SSF51445">
    <property type="entry name" value="(Trans)glycosidases"/>
    <property type="match status" value="1"/>
</dbReference>
<evidence type="ECO:0000256" key="2">
    <source>
        <dbReference type="ARBA" id="ARBA00007186"/>
    </source>
</evidence>